<sequence length="482" mass="51775">MNRLAEIDARLEAIRAELLELADTDLDETQAARFDELETEYGTLETEREPLARRAAMIGRVRDTARAAGHNGGRGVESGGNDRGPALVTRTDPYEHLDQVRDRAVAVADLRGRALAAVEQAPAAEIDDTGRERATRLLERGDKHGRIARHMLLTGSPAYRSAFEALLSGIQPWQLSGEEAEALRFADEHRRAAMAEGTPGAGGYLVPFHLDPTIILTNAGSSNPFRQISRVETIATNEWHGVSSAGVTARWRAEADEAEDNSPTFAQPEVPVHAADAYLQASFEVTQDTNIASQVGMLIQDAKDNLEAAAFAVGTGTAQPTGVVTGVAAVAGSRVDGGAAYAVDGVYDLKDAVPQRWRGRGSWVANEAILTLTRQFASGTGPQHAFWADLGMDTPSLLLGRPVYEASAMDGVIATGTNDILLYGDFSQYLIVDRVGMTVAYEPLVKGANQRPTGEVGWYAFWRVGANVLVPNAFRVLRVTAA</sequence>
<feature type="compositionally biased region" description="Gly residues" evidence="2">
    <location>
        <begin position="70"/>
        <end position="82"/>
    </location>
</feature>
<accession>A0A4R5EZH5</accession>
<proteinExistence type="predicted"/>
<dbReference type="RefSeq" id="WP_132636120.1">
    <property type="nucleotide sequence ID" value="NZ_SMLD01000108.1"/>
</dbReference>
<evidence type="ECO:0000256" key="2">
    <source>
        <dbReference type="SAM" id="MobiDB-lite"/>
    </source>
</evidence>
<dbReference type="NCBIfam" id="TIGR01554">
    <property type="entry name" value="major_cap_HK97"/>
    <property type="match status" value="1"/>
</dbReference>
<dbReference type="AlphaFoldDB" id="A0A4R5EZH5"/>
<organism evidence="4 5">
    <name type="scientific">Nonomuraea mesophila</name>
    <dbReference type="NCBI Taxonomy" id="2530382"/>
    <lineage>
        <taxon>Bacteria</taxon>
        <taxon>Bacillati</taxon>
        <taxon>Actinomycetota</taxon>
        <taxon>Actinomycetes</taxon>
        <taxon>Streptosporangiales</taxon>
        <taxon>Streptosporangiaceae</taxon>
        <taxon>Nonomuraea</taxon>
    </lineage>
</organism>
<comment type="subcellular location">
    <subcellularLocation>
        <location evidence="1">Virion</location>
    </subcellularLocation>
</comment>
<protein>
    <submittedName>
        <fullName evidence="4">Phage major capsid protein</fullName>
    </submittedName>
</protein>
<dbReference type="InterPro" id="IPR054612">
    <property type="entry name" value="Phage_capsid-like_C"/>
</dbReference>
<dbReference type="Proteomes" id="UP000295136">
    <property type="component" value="Unassembled WGS sequence"/>
</dbReference>
<evidence type="ECO:0000313" key="4">
    <source>
        <dbReference type="EMBL" id="TDE40504.1"/>
    </source>
</evidence>
<name>A0A4R5EZH5_9ACTN</name>
<reference evidence="4 5" key="1">
    <citation type="submission" date="2019-03" db="EMBL/GenBank/DDBJ databases">
        <title>Draft genome sequences of novel Actinobacteria.</title>
        <authorList>
            <person name="Sahin N."/>
            <person name="Ay H."/>
            <person name="Saygin H."/>
        </authorList>
    </citation>
    <scope>NUCLEOTIDE SEQUENCE [LARGE SCALE GENOMIC DNA]</scope>
    <source>
        <strain evidence="4 5">6K102</strain>
    </source>
</reference>
<feature type="domain" description="Phage capsid-like C-terminal" evidence="3">
    <location>
        <begin position="202"/>
        <end position="478"/>
    </location>
</feature>
<evidence type="ECO:0000256" key="1">
    <source>
        <dbReference type="ARBA" id="ARBA00004328"/>
    </source>
</evidence>
<evidence type="ECO:0000313" key="5">
    <source>
        <dbReference type="Proteomes" id="UP000295136"/>
    </source>
</evidence>
<dbReference type="Pfam" id="PF05065">
    <property type="entry name" value="Phage_capsid"/>
    <property type="match status" value="1"/>
</dbReference>
<dbReference type="InterPro" id="IPR024455">
    <property type="entry name" value="Phage_capsid"/>
</dbReference>
<gene>
    <name evidence="4" type="ORF">E1295_31895</name>
</gene>
<keyword evidence="5" id="KW-1185">Reference proteome</keyword>
<feature type="region of interest" description="Disordered" evidence="2">
    <location>
        <begin position="66"/>
        <end position="93"/>
    </location>
</feature>
<comment type="caution">
    <text evidence="4">The sequence shown here is derived from an EMBL/GenBank/DDBJ whole genome shotgun (WGS) entry which is preliminary data.</text>
</comment>
<evidence type="ECO:0000259" key="3">
    <source>
        <dbReference type="Pfam" id="PF05065"/>
    </source>
</evidence>
<dbReference type="EMBL" id="SMLD01000108">
    <property type="protein sequence ID" value="TDE40504.1"/>
    <property type="molecule type" value="Genomic_DNA"/>
</dbReference>
<dbReference type="SUPFAM" id="SSF56563">
    <property type="entry name" value="Major capsid protein gp5"/>
    <property type="match status" value="1"/>
</dbReference>